<dbReference type="InterPro" id="IPR036865">
    <property type="entry name" value="CRAL-TRIO_dom_sf"/>
</dbReference>
<dbReference type="SUPFAM" id="SSF46938">
    <property type="entry name" value="CRAL/TRIO N-terminal domain"/>
    <property type="match status" value="1"/>
</dbReference>
<feature type="compositionally biased region" description="Low complexity" evidence="1">
    <location>
        <begin position="201"/>
        <end position="213"/>
    </location>
</feature>
<dbReference type="InterPro" id="IPR011074">
    <property type="entry name" value="CRAL/TRIO_N_dom"/>
</dbReference>
<evidence type="ECO:0000259" key="2">
    <source>
        <dbReference type="PROSITE" id="PS50191"/>
    </source>
</evidence>
<feature type="compositionally biased region" description="Polar residues" evidence="1">
    <location>
        <begin position="188"/>
        <end position="200"/>
    </location>
</feature>
<dbReference type="Pfam" id="PF03765">
    <property type="entry name" value="CRAL_TRIO_N"/>
    <property type="match status" value="1"/>
</dbReference>
<dbReference type="InterPro" id="IPR036273">
    <property type="entry name" value="CRAL/TRIO_N_dom_sf"/>
</dbReference>
<dbReference type="Pfam" id="PF00650">
    <property type="entry name" value="CRAL_TRIO"/>
    <property type="match status" value="1"/>
</dbReference>
<dbReference type="Gene3D" id="2.60.120.680">
    <property type="entry name" value="GOLD domain"/>
    <property type="match status" value="1"/>
</dbReference>
<dbReference type="SMART" id="SM01100">
    <property type="entry name" value="CRAL_TRIO_N"/>
    <property type="match status" value="1"/>
</dbReference>
<dbReference type="SMART" id="SM00516">
    <property type="entry name" value="SEC14"/>
    <property type="match status" value="1"/>
</dbReference>
<dbReference type="PROSITE" id="PS50191">
    <property type="entry name" value="CRAL_TRIO"/>
    <property type="match status" value="1"/>
</dbReference>
<feature type="domain" description="PRELI/MSF1" evidence="3">
    <location>
        <begin position="2"/>
        <end position="175"/>
    </location>
</feature>
<dbReference type="InterPro" id="IPR006797">
    <property type="entry name" value="PRELI/MSF1_dom"/>
</dbReference>
<dbReference type="PANTHER" id="PTHR23324:SF66">
    <property type="entry name" value="PROTEIN REAL-TIME"/>
    <property type="match status" value="1"/>
</dbReference>
<dbReference type="Pfam" id="PF04707">
    <property type="entry name" value="PRELI"/>
    <property type="match status" value="1"/>
</dbReference>
<feature type="region of interest" description="Disordered" evidence="1">
    <location>
        <begin position="181"/>
        <end position="213"/>
    </location>
</feature>
<dbReference type="Gene3D" id="3.40.525.10">
    <property type="entry name" value="CRAL-TRIO lipid binding domain"/>
    <property type="match status" value="1"/>
</dbReference>
<dbReference type="PROSITE" id="PS50904">
    <property type="entry name" value="PRELI_MSF1"/>
    <property type="match status" value="1"/>
</dbReference>
<evidence type="ECO:0000259" key="3">
    <source>
        <dbReference type="PROSITE" id="PS50904"/>
    </source>
</evidence>
<dbReference type="EMBL" id="GFDL01009255">
    <property type="protein sequence ID" value="JAV25790.1"/>
    <property type="molecule type" value="Transcribed_RNA"/>
</dbReference>
<dbReference type="AlphaFoldDB" id="A0A1Q3FDZ3"/>
<name>A0A1Q3FDZ3_CULTA</name>
<dbReference type="SUPFAM" id="SSF101576">
    <property type="entry name" value="Supernatant protein factor (SPF), C-terminal domain"/>
    <property type="match status" value="1"/>
</dbReference>
<organism evidence="4">
    <name type="scientific">Culex tarsalis</name>
    <name type="common">Encephalitis mosquito</name>
    <dbReference type="NCBI Taxonomy" id="7177"/>
    <lineage>
        <taxon>Eukaryota</taxon>
        <taxon>Metazoa</taxon>
        <taxon>Ecdysozoa</taxon>
        <taxon>Arthropoda</taxon>
        <taxon>Hexapoda</taxon>
        <taxon>Insecta</taxon>
        <taxon>Pterygota</taxon>
        <taxon>Neoptera</taxon>
        <taxon>Endopterygota</taxon>
        <taxon>Diptera</taxon>
        <taxon>Nematocera</taxon>
        <taxon>Culicoidea</taxon>
        <taxon>Culicidae</taxon>
        <taxon>Culicinae</taxon>
        <taxon>Culicini</taxon>
        <taxon>Culex</taxon>
        <taxon>Culex</taxon>
    </lineage>
</organism>
<dbReference type="PANTHER" id="PTHR23324">
    <property type="entry name" value="SEC14 RELATED PROTEIN"/>
    <property type="match status" value="1"/>
</dbReference>
<dbReference type="GO" id="GO:0005737">
    <property type="term" value="C:cytoplasm"/>
    <property type="evidence" value="ECO:0007669"/>
    <property type="project" value="TreeGrafter"/>
</dbReference>
<dbReference type="SUPFAM" id="SSF52087">
    <property type="entry name" value="CRAL/TRIO domain"/>
    <property type="match status" value="1"/>
</dbReference>
<dbReference type="InterPro" id="IPR051064">
    <property type="entry name" value="SEC14/CRAL-TRIO_domain"/>
</dbReference>
<sequence length="703" mass="79877">MVQKYESPVRIYKYPFELVMAAYERRFPTCPQMPIVLDCNITEDIVSDNGSKRETHRRCKLAVEAPYLFKKIIGVDVVFFIQKNFLDLKARTLNIEATNETFSSRIEIFEKCRYYAHPENPDWTCFDQVATLDIKNFFGFEHSMEKMGMKQYSQTTQKGKEIIEFFIVELKKEGIEHVDRWKEDDTAKSPTDATAIATNGTSPTGAASTNNTSTAVSSQLVVSDSSEKPPLSRDNSILDADYIAKYLGQLSPLQESKLVQYRKRIEEATTASDGDTAVPDYQTLLRFLRARDFSIDKATTMLQESLQWRAEHRIDDILSEYKTPVVVEKYFPGGWHHHDKDGRPLYVLRLGNMDVKGLLKSVGEDELLKLTLHICEEGLKLMKEATKLFEKPIWNWCLLVDLDGLSMRHLWRPGVKALLRIIETVEKNYPETMGRVLIVRAPRVFPVLWTIVSAFIDENTRSKFLFFGGPDCLHTEGGLEQYIAKEKIPKFLGGSCSPTIPTVAEPVPSKLYTRCFLSACHCTLIHEGGLIPKHLYKSESIDMEGGGHGGVAQPHDHHGLYKSVDLKPGQIFELLIRNTDPRSVLTWDFDVLRNDLLFALYRTDKQFEQVSNDSFSSVFDAPEFKEGVSYTKLEDKVKCRPKEGVQGSHEMLTAGTYVLQWMCPPSCDGPSQLMYFHEILSSANYKGSMTSLSGFSTSSLQSR</sequence>
<evidence type="ECO:0000256" key="1">
    <source>
        <dbReference type="SAM" id="MobiDB-lite"/>
    </source>
</evidence>
<protein>
    <submittedName>
        <fullName evidence="4">Putative phosphatidylinositol transfer protein sec14</fullName>
    </submittedName>
</protein>
<dbReference type="InterPro" id="IPR036598">
    <property type="entry name" value="GOLD_dom_sf"/>
</dbReference>
<evidence type="ECO:0000313" key="4">
    <source>
        <dbReference type="EMBL" id="JAV25790.1"/>
    </source>
</evidence>
<accession>A0A1Q3FDZ3</accession>
<proteinExistence type="predicted"/>
<reference evidence="4" key="1">
    <citation type="submission" date="2017-01" db="EMBL/GenBank/DDBJ databases">
        <title>A deep insight into the sialotranscriptome of adult male and female Cluex tarsalis mosquitoes.</title>
        <authorList>
            <person name="Ribeiro J.M."/>
            <person name="Moreira F."/>
            <person name="Bernard K.A."/>
            <person name="Calvo E."/>
        </authorList>
    </citation>
    <scope>NUCLEOTIDE SEQUENCE</scope>
    <source>
        <strain evidence="4">Kern County</strain>
        <tissue evidence="4">Salivary glands</tissue>
    </source>
</reference>
<dbReference type="CDD" id="cd00170">
    <property type="entry name" value="SEC14"/>
    <property type="match status" value="1"/>
</dbReference>
<dbReference type="InterPro" id="IPR001251">
    <property type="entry name" value="CRAL-TRIO_dom"/>
</dbReference>
<feature type="domain" description="CRAL-TRIO" evidence="2">
    <location>
        <begin position="323"/>
        <end position="500"/>
    </location>
</feature>